<sequence>MESSNLQREHYYFVLSGSSFLMQWRSSDLPRRQGPCIPAMCVASPWILDGIQWKNMQYWSSFMPAKEHDDAPADDVEPGSMLFQSSGHPSSLLALVHSLHVFSFA</sequence>
<protein>
    <submittedName>
        <fullName evidence="1">Uncharacterized protein</fullName>
    </submittedName>
</protein>
<dbReference type="EnsemblPlants" id="ONIVA08G08470.2">
    <property type="protein sequence ID" value="ONIVA08G08470.2"/>
    <property type="gene ID" value="ONIVA08G08470"/>
</dbReference>
<name>A0A0E0I979_ORYNI</name>
<dbReference type="Gramene" id="ONIVA08G08470.2">
    <property type="protein sequence ID" value="ONIVA08G08470.2"/>
    <property type="gene ID" value="ONIVA08G08470"/>
</dbReference>
<organism evidence="1">
    <name type="scientific">Oryza nivara</name>
    <name type="common">Indian wild rice</name>
    <name type="synonym">Oryza sativa f. spontanea</name>
    <dbReference type="NCBI Taxonomy" id="4536"/>
    <lineage>
        <taxon>Eukaryota</taxon>
        <taxon>Viridiplantae</taxon>
        <taxon>Streptophyta</taxon>
        <taxon>Embryophyta</taxon>
        <taxon>Tracheophyta</taxon>
        <taxon>Spermatophyta</taxon>
        <taxon>Magnoliopsida</taxon>
        <taxon>Liliopsida</taxon>
        <taxon>Poales</taxon>
        <taxon>Poaceae</taxon>
        <taxon>BOP clade</taxon>
        <taxon>Oryzoideae</taxon>
        <taxon>Oryzeae</taxon>
        <taxon>Oryzinae</taxon>
        <taxon>Oryza</taxon>
    </lineage>
</organism>
<dbReference type="Proteomes" id="UP000006591">
    <property type="component" value="Chromosome 8"/>
</dbReference>
<dbReference type="HOGENOM" id="CLU_2240947_0_0_1"/>
<keyword evidence="2" id="KW-1185">Reference proteome</keyword>
<reference evidence="1" key="1">
    <citation type="submission" date="2015-04" db="UniProtKB">
        <authorList>
            <consortium name="EnsemblPlants"/>
        </authorList>
    </citation>
    <scope>IDENTIFICATION</scope>
    <source>
        <strain evidence="1">SL10</strain>
    </source>
</reference>
<dbReference type="Gramene" id="ONIVA08G08470.1">
    <property type="protein sequence ID" value="ONIVA08G08470.1"/>
    <property type="gene ID" value="ONIVA08G08470"/>
</dbReference>
<reference evidence="1" key="2">
    <citation type="submission" date="2018-04" db="EMBL/GenBank/DDBJ databases">
        <title>OnivRS2 (Oryza nivara Reference Sequence Version 2).</title>
        <authorList>
            <person name="Zhang J."/>
            <person name="Kudrna D."/>
            <person name="Lee S."/>
            <person name="Talag J."/>
            <person name="Rajasekar S."/>
            <person name="Welchert J."/>
            <person name="Hsing Y.-I."/>
            <person name="Wing R.A."/>
        </authorList>
    </citation>
    <scope>NUCLEOTIDE SEQUENCE [LARGE SCALE GENOMIC DNA]</scope>
    <source>
        <strain evidence="1">SL10</strain>
    </source>
</reference>
<dbReference type="EnsemblPlants" id="ONIVA08G08470.1">
    <property type="protein sequence ID" value="ONIVA08G08470.1"/>
    <property type="gene ID" value="ONIVA08G08470"/>
</dbReference>
<dbReference type="AlphaFoldDB" id="A0A0E0I979"/>
<evidence type="ECO:0000313" key="1">
    <source>
        <dbReference type="EnsemblPlants" id="ONIVA08G08470.1"/>
    </source>
</evidence>
<accession>A0A0E0I979</accession>
<proteinExistence type="predicted"/>
<evidence type="ECO:0000313" key="2">
    <source>
        <dbReference type="Proteomes" id="UP000006591"/>
    </source>
</evidence>